<evidence type="ECO:0000256" key="1">
    <source>
        <dbReference type="SAM" id="MobiDB-lite"/>
    </source>
</evidence>
<comment type="caution">
    <text evidence="2">The sequence shown here is derived from an EMBL/GenBank/DDBJ whole genome shotgun (WGS) entry which is preliminary data.</text>
</comment>
<dbReference type="EMBL" id="CYRY02043221">
    <property type="protein sequence ID" value="VCX37442.1"/>
    <property type="molecule type" value="Genomic_DNA"/>
</dbReference>
<reference evidence="2 3" key="1">
    <citation type="submission" date="2018-10" db="EMBL/GenBank/DDBJ databases">
        <authorList>
            <person name="Ekblom R."/>
            <person name="Jareborg N."/>
        </authorList>
    </citation>
    <scope>NUCLEOTIDE SEQUENCE [LARGE SCALE GENOMIC DNA]</scope>
    <source>
        <tissue evidence="2">Muscle</tissue>
    </source>
</reference>
<dbReference type="Proteomes" id="UP000269945">
    <property type="component" value="Unassembled WGS sequence"/>
</dbReference>
<evidence type="ECO:0000313" key="2">
    <source>
        <dbReference type="EMBL" id="VCX37442.1"/>
    </source>
</evidence>
<dbReference type="AlphaFoldDB" id="A0A9X9M5R8"/>
<name>A0A9X9M5R8_GULGU</name>
<protein>
    <submittedName>
        <fullName evidence="2">Uncharacterized protein</fullName>
    </submittedName>
</protein>
<feature type="region of interest" description="Disordered" evidence="1">
    <location>
        <begin position="1"/>
        <end position="20"/>
    </location>
</feature>
<gene>
    <name evidence="2" type="ORF">BN2614_LOCUS2</name>
</gene>
<keyword evidence="3" id="KW-1185">Reference proteome</keyword>
<sequence length="20" mass="2103">MKPAVSMDGSFLLSPAILPQ</sequence>
<accession>A0A9X9M5R8</accession>
<proteinExistence type="predicted"/>
<evidence type="ECO:0000313" key="3">
    <source>
        <dbReference type="Proteomes" id="UP000269945"/>
    </source>
</evidence>
<organism evidence="2 3">
    <name type="scientific">Gulo gulo</name>
    <name type="common">Wolverine</name>
    <name type="synonym">Gluton</name>
    <dbReference type="NCBI Taxonomy" id="48420"/>
    <lineage>
        <taxon>Eukaryota</taxon>
        <taxon>Metazoa</taxon>
        <taxon>Chordata</taxon>
        <taxon>Craniata</taxon>
        <taxon>Vertebrata</taxon>
        <taxon>Euteleostomi</taxon>
        <taxon>Mammalia</taxon>
        <taxon>Eutheria</taxon>
        <taxon>Laurasiatheria</taxon>
        <taxon>Carnivora</taxon>
        <taxon>Caniformia</taxon>
        <taxon>Musteloidea</taxon>
        <taxon>Mustelidae</taxon>
        <taxon>Guloninae</taxon>
        <taxon>Gulo</taxon>
    </lineage>
</organism>